<dbReference type="Gene3D" id="2.60.120.620">
    <property type="entry name" value="q2cbj1_9rhob like domain"/>
    <property type="match status" value="1"/>
</dbReference>
<proteinExistence type="predicted"/>
<feature type="domain" description="Fe2OG dioxygenase" evidence="1">
    <location>
        <begin position="96"/>
        <end position="193"/>
    </location>
</feature>
<evidence type="ECO:0000259" key="1">
    <source>
        <dbReference type="PROSITE" id="PS51471"/>
    </source>
</evidence>
<evidence type="ECO:0000313" key="2">
    <source>
        <dbReference type="EMBL" id="SVC02642.1"/>
    </source>
</evidence>
<dbReference type="Pfam" id="PF13640">
    <property type="entry name" value="2OG-FeII_Oxy_3"/>
    <property type="match status" value="1"/>
</dbReference>
<dbReference type="AlphaFoldDB" id="A0A382ITU9"/>
<dbReference type="PROSITE" id="PS51471">
    <property type="entry name" value="FE2OG_OXY"/>
    <property type="match status" value="1"/>
</dbReference>
<accession>A0A382ITU9</accession>
<reference evidence="2" key="1">
    <citation type="submission" date="2018-05" db="EMBL/GenBank/DDBJ databases">
        <authorList>
            <person name="Lanie J.A."/>
            <person name="Ng W.-L."/>
            <person name="Kazmierczak K.M."/>
            <person name="Andrzejewski T.M."/>
            <person name="Davidsen T.M."/>
            <person name="Wayne K.J."/>
            <person name="Tettelin H."/>
            <person name="Glass J.I."/>
            <person name="Rusch D."/>
            <person name="Podicherti R."/>
            <person name="Tsui H.-C.T."/>
            <person name="Winkler M.E."/>
        </authorList>
    </citation>
    <scope>NUCLEOTIDE SEQUENCE</scope>
</reference>
<organism evidence="2">
    <name type="scientific">marine metagenome</name>
    <dbReference type="NCBI Taxonomy" id="408172"/>
    <lineage>
        <taxon>unclassified sequences</taxon>
        <taxon>metagenomes</taxon>
        <taxon>ecological metagenomes</taxon>
    </lineage>
</organism>
<protein>
    <recommendedName>
        <fullName evidence="1">Fe2OG dioxygenase domain-containing protein</fullName>
    </recommendedName>
</protein>
<name>A0A382ITU9_9ZZZZ</name>
<dbReference type="InterPro" id="IPR044862">
    <property type="entry name" value="Pro_4_hyd_alph_FE2OG_OXY"/>
</dbReference>
<dbReference type="EMBL" id="UINC01069341">
    <property type="protein sequence ID" value="SVC02642.1"/>
    <property type="molecule type" value="Genomic_DNA"/>
</dbReference>
<dbReference type="InterPro" id="IPR005123">
    <property type="entry name" value="Oxoglu/Fe-dep_dioxygenase_dom"/>
</dbReference>
<gene>
    <name evidence="2" type="ORF">METZ01_LOCUS255496</name>
</gene>
<sequence length="198" mass="22898">MNKNNILILDDLIPAFLQEQIEAVIPHLPLRFGHRGLGYDQGHRTFSEQWTREIQHGVLVSHTNFLADMPWELKAMWTVIHHAKTKLFKNVTEDLQLNQCQINLTTEEHFGGKHTDAPDDSEQMKDPNWKPSHTMVYFLQGDTGMQFWNKDEIFHSVDFKKGRCVIFPSSYLHEGLPPKKVSPRCTIGFIFNGLSLQS</sequence>